<dbReference type="EMBL" id="KN837444">
    <property type="protein sequence ID" value="KIJ24964.1"/>
    <property type="molecule type" value="Genomic_DNA"/>
</dbReference>
<dbReference type="HOGENOM" id="CLU_1781987_0_0_1"/>
<keyword evidence="3" id="KW-1185">Reference proteome</keyword>
<feature type="non-terminal residue" evidence="2">
    <location>
        <position position="146"/>
    </location>
</feature>
<evidence type="ECO:0000313" key="2">
    <source>
        <dbReference type="EMBL" id="KIJ24964.1"/>
    </source>
</evidence>
<evidence type="ECO:0000313" key="3">
    <source>
        <dbReference type="Proteomes" id="UP000054279"/>
    </source>
</evidence>
<feature type="compositionally biased region" description="Polar residues" evidence="1">
    <location>
        <begin position="36"/>
        <end position="47"/>
    </location>
</feature>
<gene>
    <name evidence="2" type="ORF">M422DRAFT_38951</name>
</gene>
<proteinExistence type="predicted"/>
<sequence>MNARMKGPRTSIPNPSRRARAHEGGFQAADPRHSDPNASVSLPTPQNHVYGLVEGEDNDIDIDIEKDVECKEDEDPEVSNNHRGAHTGVALYDPGPLAWAVNESDPDERHPNNHLRKGLGGSSVKRKEGKAGWKEYKSSKRALGIL</sequence>
<feature type="region of interest" description="Disordered" evidence="1">
    <location>
        <begin position="1"/>
        <end position="58"/>
    </location>
</feature>
<protein>
    <submittedName>
        <fullName evidence="2">Uncharacterized protein</fullName>
    </submittedName>
</protein>
<feature type="region of interest" description="Disordered" evidence="1">
    <location>
        <begin position="71"/>
        <end position="132"/>
    </location>
</feature>
<dbReference type="AlphaFoldDB" id="A0A0C9TT11"/>
<name>A0A0C9TT11_SPHS4</name>
<dbReference type="Proteomes" id="UP000054279">
    <property type="component" value="Unassembled WGS sequence"/>
</dbReference>
<evidence type="ECO:0000256" key="1">
    <source>
        <dbReference type="SAM" id="MobiDB-lite"/>
    </source>
</evidence>
<organism evidence="2 3">
    <name type="scientific">Sphaerobolus stellatus (strain SS14)</name>
    <dbReference type="NCBI Taxonomy" id="990650"/>
    <lineage>
        <taxon>Eukaryota</taxon>
        <taxon>Fungi</taxon>
        <taxon>Dikarya</taxon>
        <taxon>Basidiomycota</taxon>
        <taxon>Agaricomycotina</taxon>
        <taxon>Agaricomycetes</taxon>
        <taxon>Phallomycetidae</taxon>
        <taxon>Geastrales</taxon>
        <taxon>Sphaerobolaceae</taxon>
        <taxon>Sphaerobolus</taxon>
    </lineage>
</organism>
<reference evidence="2 3" key="1">
    <citation type="submission" date="2014-06" db="EMBL/GenBank/DDBJ databases">
        <title>Evolutionary Origins and Diversification of the Mycorrhizal Mutualists.</title>
        <authorList>
            <consortium name="DOE Joint Genome Institute"/>
            <consortium name="Mycorrhizal Genomics Consortium"/>
            <person name="Kohler A."/>
            <person name="Kuo A."/>
            <person name="Nagy L.G."/>
            <person name="Floudas D."/>
            <person name="Copeland A."/>
            <person name="Barry K.W."/>
            <person name="Cichocki N."/>
            <person name="Veneault-Fourrey C."/>
            <person name="LaButti K."/>
            <person name="Lindquist E.A."/>
            <person name="Lipzen A."/>
            <person name="Lundell T."/>
            <person name="Morin E."/>
            <person name="Murat C."/>
            <person name="Riley R."/>
            <person name="Ohm R."/>
            <person name="Sun H."/>
            <person name="Tunlid A."/>
            <person name="Henrissat B."/>
            <person name="Grigoriev I.V."/>
            <person name="Hibbett D.S."/>
            <person name="Martin F."/>
        </authorList>
    </citation>
    <scope>NUCLEOTIDE SEQUENCE [LARGE SCALE GENOMIC DNA]</scope>
    <source>
        <strain evidence="2 3">SS14</strain>
    </source>
</reference>
<accession>A0A0C9TT11</accession>